<reference evidence="1 2" key="1">
    <citation type="journal article" date="2011" name="J. Bacteriol.">
        <title>Complete genome sequences of two hemotropic Mycoplasmas, Mycoplasma haemofelis strain Ohio2 and Mycoplasma suis strain Illinois.</title>
        <authorList>
            <person name="Messick J.B."/>
            <person name="Santos A.P."/>
            <person name="Guimaraes A.M."/>
        </authorList>
    </citation>
    <scope>NUCLEOTIDE SEQUENCE [LARGE SCALE GENOMIC DNA]</scope>
    <source>
        <strain evidence="1 2">Ohio2</strain>
    </source>
</reference>
<dbReference type="STRING" id="859194.MHF_0195"/>
<evidence type="ECO:0000313" key="2">
    <source>
        <dbReference type="Proteomes" id="UP000007952"/>
    </source>
</evidence>
<organism evidence="1 2">
    <name type="scientific">Mycoplasma haemofelis (strain Ohio2)</name>
    <dbReference type="NCBI Taxonomy" id="859194"/>
    <lineage>
        <taxon>Bacteria</taxon>
        <taxon>Bacillati</taxon>
        <taxon>Mycoplasmatota</taxon>
        <taxon>Mollicutes</taxon>
        <taxon>Mycoplasmataceae</taxon>
        <taxon>Mycoplasma</taxon>
    </lineage>
</organism>
<sequence length="218" mass="23901">MRIGGSSITMDPKLKLLMGLGGAGATGGTGMLVYPYLKKGEGESLSTVVTNQGDKFILYTAGDTHNTQWKAIVEEIKNDDIAKKEIGDPIDETKLKKWCEEAANKKSYKEELIGKFKSRCTKNTILTEVKSKLTGGKSLIPLEDSAGWTKSYEDYKKDTVSEDLQITIGGEKITNTTMGNKKAEDIRNWCDSVSQTLFTADTDPSYKAFNKWCVSGGS</sequence>
<protein>
    <submittedName>
        <fullName evidence="1">Uncharacterized protein</fullName>
    </submittedName>
</protein>
<evidence type="ECO:0000313" key="1">
    <source>
        <dbReference type="EMBL" id="AEG72494.1"/>
    </source>
</evidence>
<dbReference type="EMBL" id="CP002808">
    <property type="protein sequence ID" value="AEG72494.1"/>
    <property type="molecule type" value="Genomic_DNA"/>
</dbReference>
<reference key="2">
    <citation type="submission" date="2011-05" db="EMBL/GenBank/DDBJ databases">
        <title>The Genome of Mycoplasma haemofelis Strain Ohio2, a pathogenic hemoplasma of the cat.</title>
        <authorList>
            <person name="Santos A.P."/>
            <person name="Guimaraes A.M.S."/>
            <person name="SanMiguel P.J."/>
            <person name="Martin S.W."/>
            <person name="Messick J.B."/>
        </authorList>
    </citation>
    <scope>NUCLEOTIDE SEQUENCE</scope>
    <source>
        <strain>Ohio2</strain>
    </source>
</reference>
<dbReference type="Proteomes" id="UP000007952">
    <property type="component" value="Chromosome"/>
</dbReference>
<dbReference type="KEGG" id="mhf:MHF_0195"/>
<proteinExistence type="predicted"/>
<name>F6FG28_MYCHI</name>
<dbReference type="AlphaFoldDB" id="F6FG28"/>
<dbReference type="HOGENOM" id="CLU_114919_1_0_14"/>
<accession>F6FG28</accession>
<gene>
    <name evidence="1" type="ordered locus">MHF_0195</name>
</gene>